<feature type="domain" description="VWFD" evidence="2">
    <location>
        <begin position="474"/>
        <end position="657"/>
    </location>
</feature>
<feature type="compositionally biased region" description="Basic and acidic residues" evidence="1">
    <location>
        <begin position="71"/>
        <end position="88"/>
    </location>
</feature>
<dbReference type="eggNOG" id="KOG4338">
    <property type="taxonomic scope" value="Eukaryota"/>
</dbReference>
<dbReference type="PANTHER" id="PTHR23345">
    <property type="entry name" value="VITELLOGENIN-RELATED"/>
    <property type="match status" value="1"/>
</dbReference>
<dbReference type="PROSITE" id="PS51233">
    <property type="entry name" value="VWFD"/>
    <property type="match status" value="1"/>
</dbReference>
<evidence type="ECO:0000313" key="4">
    <source>
        <dbReference type="Proteomes" id="UP000014500"/>
    </source>
</evidence>
<protein>
    <recommendedName>
        <fullName evidence="2">VWFD domain-containing protein</fullName>
    </recommendedName>
</protein>
<dbReference type="SMART" id="SM00216">
    <property type="entry name" value="VWD"/>
    <property type="match status" value="1"/>
</dbReference>
<dbReference type="AlphaFoldDB" id="T1IVN0"/>
<evidence type="ECO:0000259" key="2">
    <source>
        <dbReference type="PROSITE" id="PS51233"/>
    </source>
</evidence>
<dbReference type="InterPro" id="IPR001846">
    <property type="entry name" value="VWF_type-D"/>
</dbReference>
<dbReference type="STRING" id="126957.T1IVN0"/>
<dbReference type="InterPro" id="IPR050733">
    <property type="entry name" value="Vitellogenin/Apolipophorin"/>
</dbReference>
<proteinExistence type="predicted"/>
<dbReference type="PANTHER" id="PTHR23345:SF15">
    <property type="entry name" value="VITELLOGENIN 1-RELATED"/>
    <property type="match status" value="1"/>
</dbReference>
<feature type="region of interest" description="Disordered" evidence="1">
    <location>
        <begin position="119"/>
        <end position="175"/>
    </location>
</feature>
<sequence length="770" mass="88219">MEWEYKPAPGDPAQHVDSFVYVLWKALFGISDVPMRCQNTENDRDSSTSSSGSSEEKHRYNSRQNSGSDSDESKSSERTNFKQFEHSTDNQGRWAGYGSDHFAYDSKHSMESANPRWAMGWMQNDDDNDDDNDDEESSRSRERDGRWVSGRYDSSSRSAEHRRKTSNEEEYGKGQWAWKSDAPRSGKLNLKQADLTEGAEAKVKSNNEKGIKVEAILKKSREWPDSSIDVLVKTTGNLQSKMVCLKAKYSGERPLCHLTTSRPSLKNANITLNASLSWGRACSEPEGFLDISLKARKSREQFNMQKYDKPYFYDQCKDDKKAGNPYSYACMEKLEFESRLNYLTATIKYSKVREIHHFMIIIIENNYKNVIFFYRSQGKCKNYTEQLQDFVIYNWYPHLSHNSFAKNPSDQLKFTANFHPTLPVVDLKVYRPQETLKFNKIFYGDVEPFVGPLSVDKSYGRRVLDYYTDGDVTPTCFVTDNYVQRFDNTTFYFDGRDSCQYMISGDCSPSDLFYVLIKNNTKESRDNSKTLTVQFLQNLIEINPKARQVTINGKQIEMKDETITFLKDESYGPTLLGYIVKADDLYKIILPFNRISIVFDGVDVVVRTSNLWRNKLCGICGEYNPGSDDGFTGPRKCEYSIGNDFAESYALRTDQCPKARVEGDKNCNADDTSFRHIPSQGSCVTQRPLIKRMGSGNKICGSLETFKACKSGCEAKETQQMTVPFKCVQVNDKAANDLLNNQDKWIQFAEQRTEDFTTVVEVPVKCAPRH</sequence>
<dbReference type="HOGENOM" id="CLU_363038_0_0_1"/>
<dbReference type="OMA" id="PSQECHE"/>
<dbReference type="GO" id="GO:0005319">
    <property type="term" value="F:lipid transporter activity"/>
    <property type="evidence" value="ECO:0007669"/>
    <property type="project" value="TreeGrafter"/>
</dbReference>
<dbReference type="PhylomeDB" id="T1IVN0"/>
<dbReference type="EMBL" id="JH431587">
    <property type="status" value="NOT_ANNOTATED_CDS"/>
    <property type="molecule type" value="Genomic_DNA"/>
</dbReference>
<accession>T1IVN0</accession>
<feature type="region of interest" description="Disordered" evidence="1">
    <location>
        <begin position="35"/>
        <end position="95"/>
    </location>
</feature>
<dbReference type="Pfam" id="PF00094">
    <property type="entry name" value="VWD"/>
    <property type="match status" value="1"/>
</dbReference>
<feature type="compositionally biased region" description="Basic and acidic residues" evidence="1">
    <location>
        <begin position="137"/>
        <end position="146"/>
    </location>
</feature>
<feature type="compositionally biased region" description="Acidic residues" evidence="1">
    <location>
        <begin position="124"/>
        <end position="136"/>
    </location>
</feature>
<keyword evidence="4" id="KW-1185">Reference proteome</keyword>
<evidence type="ECO:0000256" key="1">
    <source>
        <dbReference type="SAM" id="MobiDB-lite"/>
    </source>
</evidence>
<organism evidence="3 4">
    <name type="scientific">Strigamia maritima</name>
    <name type="common">European centipede</name>
    <name type="synonym">Geophilus maritimus</name>
    <dbReference type="NCBI Taxonomy" id="126957"/>
    <lineage>
        <taxon>Eukaryota</taxon>
        <taxon>Metazoa</taxon>
        <taxon>Ecdysozoa</taxon>
        <taxon>Arthropoda</taxon>
        <taxon>Myriapoda</taxon>
        <taxon>Chilopoda</taxon>
        <taxon>Pleurostigmophora</taxon>
        <taxon>Geophilomorpha</taxon>
        <taxon>Linotaeniidae</taxon>
        <taxon>Strigamia</taxon>
    </lineage>
</organism>
<dbReference type="EnsemblMetazoa" id="SMAR005231-RA">
    <property type="protein sequence ID" value="SMAR005231-PA"/>
    <property type="gene ID" value="SMAR005231"/>
</dbReference>
<reference evidence="3" key="2">
    <citation type="submission" date="2015-02" db="UniProtKB">
        <authorList>
            <consortium name="EnsemblMetazoa"/>
        </authorList>
    </citation>
    <scope>IDENTIFICATION</scope>
</reference>
<name>T1IVN0_STRMM</name>
<dbReference type="Proteomes" id="UP000014500">
    <property type="component" value="Unassembled WGS sequence"/>
</dbReference>
<reference evidence="4" key="1">
    <citation type="submission" date="2011-05" db="EMBL/GenBank/DDBJ databases">
        <authorList>
            <person name="Richards S.R."/>
            <person name="Qu J."/>
            <person name="Jiang H."/>
            <person name="Jhangiani S.N."/>
            <person name="Agravi P."/>
            <person name="Goodspeed R."/>
            <person name="Gross S."/>
            <person name="Mandapat C."/>
            <person name="Jackson L."/>
            <person name="Mathew T."/>
            <person name="Pu L."/>
            <person name="Thornton R."/>
            <person name="Saada N."/>
            <person name="Wilczek-Boney K.B."/>
            <person name="Lee S."/>
            <person name="Kovar C."/>
            <person name="Wu Y."/>
            <person name="Scherer S.E."/>
            <person name="Worley K.C."/>
            <person name="Muzny D.M."/>
            <person name="Gibbs R."/>
        </authorList>
    </citation>
    <scope>NUCLEOTIDE SEQUENCE</scope>
    <source>
        <strain evidence="4">Brora</strain>
    </source>
</reference>
<evidence type="ECO:0000313" key="3">
    <source>
        <dbReference type="EnsemblMetazoa" id="SMAR005231-PA"/>
    </source>
</evidence>